<dbReference type="InterPro" id="IPR002397">
    <property type="entry name" value="Cyt_P450_B"/>
</dbReference>
<dbReference type="InterPro" id="IPR017972">
    <property type="entry name" value="Cyt_P450_CS"/>
</dbReference>
<dbReference type="InterPro" id="IPR036396">
    <property type="entry name" value="Cyt_P450_sf"/>
</dbReference>
<dbReference type="FunFam" id="1.10.630.10:FF:000018">
    <property type="entry name" value="Cytochrome P450 monooxygenase"/>
    <property type="match status" value="1"/>
</dbReference>
<comment type="similarity">
    <text evidence="2 8">Belongs to the cytochrome P450 family.</text>
</comment>
<dbReference type="InterPro" id="IPR001128">
    <property type="entry name" value="Cyt_P450"/>
</dbReference>
<reference evidence="9 10" key="1">
    <citation type="submission" date="2014-10" db="EMBL/GenBank/DDBJ databases">
        <title>Draft genome sequence of Actinoplanes utahensis NRRL 12052.</title>
        <authorList>
            <person name="Velasco-Bucheli B."/>
            <person name="del Cerro C."/>
            <person name="Hormigo D."/>
            <person name="Garcia J.L."/>
            <person name="Acebal C."/>
            <person name="Arroyo M."/>
            <person name="de la Mata I."/>
        </authorList>
    </citation>
    <scope>NUCLEOTIDE SEQUENCE [LARGE SCALE GENOMIC DNA]</scope>
    <source>
        <strain evidence="9 10">NRRL 12052</strain>
    </source>
</reference>
<dbReference type="AlphaFoldDB" id="A0A0A6UMX1"/>
<comment type="caution">
    <text evidence="9">The sequence shown here is derived from an EMBL/GenBank/DDBJ whole genome shotgun (WGS) entry which is preliminary data.</text>
</comment>
<proteinExistence type="inferred from homology"/>
<dbReference type="CDD" id="cd11031">
    <property type="entry name" value="Cyp158A-like"/>
    <property type="match status" value="1"/>
</dbReference>
<name>A0A0A6UMX1_ACTUT</name>
<dbReference type="Proteomes" id="UP000054537">
    <property type="component" value="Unassembled WGS sequence"/>
</dbReference>
<evidence type="ECO:0000256" key="4">
    <source>
        <dbReference type="ARBA" id="ARBA00022723"/>
    </source>
</evidence>
<dbReference type="eggNOG" id="COG2124">
    <property type="taxonomic scope" value="Bacteria"/>
</dbReference>
<evidence type="ECO:0000256" key="6">
    <source>
        <dbReference type="ARBA" id="ARBA00023004"/>
    </source>
</evidence>
<evidence type="ECO:0000256" key="1">
    <source>
        <dbReference type="ARBA" id="ARBA00001971"/>
    </source>
</evidence>
<dbReference type="RefSeq" id="WP_043523982.1">
    <property type="nucleotide sequence ID" value="NZ_BAABKU010000015.1"/>
</dbReference>
<keyword evidence="7 8" id="KW-0503">Monooxygenase</keyword>
<dbReference type="GO" id="GO:0016705">
    <property type="term" value="F:oxidoreductase activity, acting on paired donors, with incorporation or reduction of molecular oxygen"/>
    <property type="evidence" value="ECO:0007669"/>
    <property type="project" value="InterPro"/>
</dbReference>
<keyword evidence="4 8" id="KW-0479">Metal-binding</keyword>
<evidence type="ECO:0000256" key="8">
    <source>
        <dbReference type="RuleBase" id="RU000461"/>
    </source>
</evidence>
<dbReference type="PRINTS" id="PR00359">
    <property type="entry name" value="BP450"/>
</dbReference>
<evidence type="ECO:0000256" key="5">
    <source>
        <dbReference type="ARBA" id="ARBA00023002"/>
    </source>
</evidence>
<dbReference type="STRING" id="1869.MB27_10100"/>
<dbReference type="PANTHER" id="PTHR46696:SF5">
    <property type="entry name" value="CYTOCHROME P450 BJ-1"/>
    <property type="match status" value="1"/>
</dbReference>
<evidence type="ECO:0000313" key="9">
    <source>
        <dbReference type="EMBL" id="KHD77475.1"/>
    </source>
</evidence>
<evidence type="ECO:0000313" key="10">
    <source>
        <dbReference type="Proteomes" id="UP000054537"/>
    </source>
</evidence>
<organism evidence="9 10">
    <name type="scientific">Actinoplanes utahensis</name>
    <dbReference type="NCBI Taxonomy" id="1869"/>
    <lineage>
        <taxon>Bacteria</taxon>
        <taxon>Bacillati</taxon>
        <taxon>Actinomycetota</taxon>
        <taxon>Actinomycetes</taxon>
        <taxon>Micromonosporales</taxon>
        <taxon>Micromonosporaceae</taxon>
        <taxon>Actinoplanes</taxon>
    </lineage>
</organism>
<accession>A0A0A6UMX1</accession>
<dbReference type="Pfam" id="PF00067">
    <property type="entry name" value="p450"/>
    <property type="match status" value="1"/>
</dbReference>
<keyword evidence="3 8" id="KW-0349">Heme</keyword>
<dbReference type="GO" id="GO:0017000">
    <property type="term" value="P:antibiotic biosynthetic process"/>
    <property type="evidence" value="ECO:0007669"/>
    <property type="project" value="UniProtKB-ARBA"/>
</dbReference>
<protein>
    <submittedName>
        <fullName evidence="9">Cytochrome P450</fullName>
    </submittedName>
</protein>
<keyword evidence="6 8" id="KW-0408">Iron</keyword>
<sequence length="386" mass="43072">MLDYPFTPPTAVDPPAEWQELREKCPVAHVRKPDGSEALLLTRYDDVRLMITDRRFVRNTPAGGEAMAARIAFMNDEQEHMRWRRLLSRSFTAKRMTALEPGIRRIAHELIDEMTRKPPPADLRTALGFPLPVYVICDLLGVPAADRERFAHWSDRFLNLSAFTADEVRQSGIEMWTYMHAHVLGKRENPGDDLLSELITVAGSEDGRLTEEEAVFTGQALLVAGHETTANMIGKMAAMLLARRERWDRLLADPALVPTAVEEVLRYDTNLGFGTHRLVTETVEIAGTVVEAGTTVLSSMPSANRDERIFTDADRMDLARSPNPHLTFGAGPHSCLGQSLARVELRAVLSVLLERLPTLDLAVGVEDLRRREGLLVGGLEAVPVRW</sequence>
<dbReference type="GO" id="GO:0020037">
    <property type="term" value="F:heme binding"/>
    <property type="evidence" value="ECO:0007669"/>
    <property type="project" value="InterPro"/>
</dbReference>
<keyword evidence="10" id="KW-1185">Reference proteome</keyword>
<dbReference type="GO" id="GO:0005506">
    <property type="term" value="F:iron ion binding"/>
    <property type="evidence" value="ECO:0007669"/>
    <property type="project" value="InterPro"/>
</dbReference>
<dbReference type="PRINTS" id="PR00385">
    <property type="entry name" value="P450"/>
</dbReference>
<gene>
    <name evidence="9" type="ORF">MB27_10100</name>
</gene>
<dbReference type="SUPFAM" id="SSF48264">
    <property type="entry name" value="Cytochrome P450"/>
    <property type="match status" value="1"/>
</dbReference>
<dbReference type="GO" id="GO:0004497">
    <property type="term" value="F:monooxygenase activity"/>
    <property type="evidence" value="ECO:0007669"/>
    <property type="project" value="UniProtKB-KW"/>
</dbReference>
<dbReference type="OrthoDB" id="4156795at2"/>
<dbReference type="PROSITE" id="PS00086">
    <property type="entry name" value="CYTOCHROME_P450"/>
    <property type="match status" value="1"/>
</dbReference>
<dbReference type="PANTHER" id="PTHR46696">
    <property type="entry name" value="P450, PUTATIVE (EUROFUNG)-RELATED"/>
    <property type="match status" value="1"/>
</dbReference>
<evidence type="ECO:0000256" key="3">
    <source>
        <dbReference type="ARBA" id="ARBA00022617"/>
    </source>
</evidence>
<dbReference type="EMBL" id="JRTT01000010">
    <property type="protein sequence ID" value="KHD77475.1"/>
    <property type="molecule type" value="Genomic_DNA"/>
</dbReference>
<evidence type="ECO:0000256" key="2">
    <source>
        <dbReference type="ARBA" id="ARBA00010617"/>
    </source>
</evidence>
<keyword evidence="5 8" id="KW-0560">Oxidoreductase</keyword>
<evidence type="ECO:0000256" key="7">
    <source>
        <dbReference type="ARBA" id="ARBA00023033"/>
    </source>
</evidence>
<dbReference type="Gene3D" id="1.10.630.10">
    <property type="entry name" value="Cytochrome P450"/>
    <property type="match status" value="1"/>
</dbReference>
<comment type="cofactor">
    <cofactor evidence="1">
        <name>heme</name>
        <dbReference type="ChEBI" id="CHEBI:30413"/>
    </cofactor>
</comment>